<accession>A0A5R9PHX0</accession>
<evidence type="ECO:0000313" key="5">
    <source>
        <dbReference type="EMBL" id="TLX22210.1"/>
    </source>
</evidence>
<dbReference type="AlphaFoldDB" id="A0A5R9PHX0"/>
<keyword evidence="3" id="KW-0472">Membrane</keyword>
<dbReference type="Gene3D" id="3.30.70.270">
    <property type="match status" value="1"/>
</dbReference>
<feature type="transmembrane region" description="Helical" evidence="3">
    <location>
        <begin position="45"/>
        <end position="63"/>
    </location>
</feature>
<dbReference type="SMART" id="SM00267">
    <property type="entry name" value="GGDEF"/>
    <property type="match status" value="1"/>
</dbReference>
<dbReference type="CDD" id="cd01949">
    <property type="entry name" value="GGDEF"/>
    <property type="match status" value="1"/>
</dbReference>
<feature type="transmembrane region" description="Helical" evidence="3">
    <location>
        <begin position="70"/>
        <end position="90"/>
    </location>
</feature>
<reference evidence="5 6" key="1">
    <citation type="submission" date="2019-04" db="EMBL/GenBank/DDBJ databases">
        <authorList>
            <person name="Grouzdev D.S."/>
            <person name="Nazina T.N."/>
        </authorList>
    </citation>
    <scope>NUCLEOTIDE SEQUENCE [LARGE SCALE GENOMIC DNA]</scope>
    <source>
        <strain evidence="5 6">SHC 3-19</strain>
    </source>
</reference>
<protein>
    <recommendedName>
        <fullName evidence="2">diguanylate cyclase</fullName>
        <ecNumber evidence="2">2.7.7.65</ecNumber>
    </recommendedName>
</protein>
<evidence type="ECO:0000256" key="3">
    <source>
        <dbReference type="SAM" id="Phobius"/>
    </source>
</evidence>
<dbReference type="Pfam" id="PF00990">
    <property type="entry name" value="GGDEF"/>
    <property type="match status" value="1"/>
</dbReference>
<sequence length="371" mass="39862">MPVQDSDDQYLRVAMMVLLSLALLAGVCATAIHWLGPVHRPMDRVLPPVASALFAGLICALWLRPAWVGVITRIALCLSALALIAPAWLYTVQASLSPELRLIDTLPPISSLFAVFMAMLIIFVPGRRAYVAAAVGWVLVASPVLVYLLTHRAELWTPRGVDLAMAFGPASLMLVVLLPVQRGLAGKIRRLASERDGIEVQLHRDPLTGVHSRLFGERVLRDVLARGGTAGLVMLDLDRFKAINDTYGHPAGDGVLRAVAASCERLLRPSECIARWGGEEFLVILPDVNAAALHGIAERLRVAIAAVSVVPVAQVTASLGTAVLHPADTLDTALQRVDRALYRAKELGGDRVCTSERSEDDQLQSLGACAP</sequence>
<dbReference type="InterPro" id="IPR043128">
    <property type="entry name" value="Rev_trsase/Diguanyl_cyclase"/>
</dbReference>
<keyword evidence="6" id="KW-1185">Reference proteome</keyword>
<feature type="transmembrane region" description="Helical" evidence="3">
    <location>
        <begin position="161"/>
        <end position="180"/>
    </location>
</feature>
<proteinExistence type="predicted"/>
<dbReference type="PROSITE" id="PS50887">
    <property type="entry name" value="GGDEF"/>
    <property type="match status" value="1"/>
</dbReference>
<keyword evidence="3" id="KW-0812">Transmembrane</keyword>
<feature type="transmembrane region" description="Helical" evidence="3">
    <location>
        <begin position="102"/>
        <end position="123"/>
    </location>
</feature>
<dbReference type="InterPro" id="IPR000160">
    <property type="entry name" value="GGDEF_dom"/>
</dbReference>
<dbReference type="PANTHER" id="PTHR45138:SF24">
    <property type="entry name" value="DIGUANYLATE CYCLASE DGCC-RELATED"/>
    <property type="match status" value="1"/>
</dbReference>
<dbReference type="FunFam" id="3.30.70.270:FF:000001">
    <property type="entry name" value="Diguanylate cyclase domain protein"/>
    <property type="match status" value="1"/>
</dbReference>
<evidence type="ECO:0000313" key="6">
    <source>
        <dbReference type="Proteomes" id="UP000308508"/>
    </source>
</evidence>
<keyword evidence="3" id="KW-1133">Transmembrane helix</keyword>
<evidence type="ECO:0000256" key="1">
    <source>
        <dbReference type="ARBA" id="ARBA00001946"/>
    </source>
</evidence>
<evidence type="ECO:0000256" key="2">
    <source>
        <dbReference type="ARBA" id="ARBA00012528"/>
    </source>
</evidence>
<dbReference type="PANTHER" id="PTHR45138">
    <property type="entry name" value="REGULATORY COMPONENTS OF SENSORY TRANSDUCTION SYSTEM"/>
    <property type="match status" value="1"/>
</dbReference>
<dbReference type="EMBL" id="SROY01000002">
    <property type="protein sequence ID" value="TLX22210.1"/>
    <property type="molecule type" value="Genomic_DNA"/>
</dbReference>
<evidence type="ECO:0000259" key="4">
    <source>
        <dbReference type="PROSITE" id="PS50887"/>
    </source>
</evidence>
<dbReference type="RefSeq" id="WP_138348501.1">
    <property type="nucleotide sequence ID" value="NZ_SROY01000002.1"/>
</dbReference>
<dbReference type="STRING" id="1123377.GCA_000423885_00383"/>
<dbReference type="InterPro" id="IPR029787">
    <property type="entry name" value="Nucleotide_cyclase"/>
</dbReference>
<feature type="transmembrane region" description="Helical" evidence="3">
    <location>
        <begin position="130"/>
        <end position="149"/>
    </location>
</feature>
<gene>
    <name evidence="5" type="ORF">E5S66_06775</name>
</gene>
<dbReference type="GO" id="GO:1902201">
    <property type="term" value="P:negative regulation of bacterial-type flagellum-dependent cell motility"/>
    <property type="evidence" value="ECO:0007669"/>
    <property type="project" value="TreeGrafter"/>
</dbReference>
<comment type="caution">
    <text evidence="5">The sequence shown here is derived from an EMBL/GenBank/DDBJ whole genome shotgun (WGS) entry which is preliminary data.</text>
</comment>
<dbReference type="NCBIfam" id="TIGR00254">
    <property type="entry name" value="GGDEF"/>
    <property type="match status" value="1"/>
</dbReference>
<name>A0A5R9PHX0_9GAMM</name>
<dbReference type="InterPro" id="IPR050469">
    <property type="entry name" value="Diguanylate_Cyclase"/>
</dbReference>
<feature type="domain" description="GGDEF" evidence="4">
    <location>
        <begin position="228"/>
        <end position="357"/>
    </location>
</feature>
<dbReference type="GO" id="GO:0043709">
    <property type="term" value="P:cell adhesion involved in single-species biofilm formation"/>
    <property type="evidence" value="ECO:0007669"/>
    <property type="project" value="TreeGrafter"/>
</dbReference>
<dbReference type="GO" id="GO:0005886">
    <property type="term" value="C:plasma membrane"/>
    <property type="evidence" value="ECO:0007669"/>
    <property type="project" value="TreeGrafter"/>
</dbReference>
<dbReference type="GO" id="GO:0052621">
    <property type="term" value="F:diguanylate cyclase activity"/>
    <property type="evidence" value="ECO:0007669"/>
    <property type="project" value="UniProtKB-EC"/>
</dbReference>
<organism evidence="5 6">
    <name type="scientific">Thermomonas fusca</name>
    <dbReference type="NCBI Taxonomy" id="215690"/>
    <lineage>
        <taxon>Bacteria</taxon>
        <taxon>Pseudomonadati</taxon>
        <taxon>Pseudomonadota</taxon>
        <taxon>Gammaproteobacteria</taxon>
        <taxon>Lysobacterales</taxon>
        <taxon>Lysobacteraceae</taxon>
        <taxon>Thermomonas</taxon>
    </lineage>
</organism>
<dbReference type="Proteomes" id="UP000308508">
    <property type="component" value="Unassembled WGS sequence"/>
</dbReference>
<dbReference type="SUPFAM" id="SSF55073">
    <property type="entry name" value="Nucleotide cyclase"/>
    <property type="match status" value="1"/>
</dbReference>
<dbReference type="EC" id="2.7.7.65" evidence="2"/>
<feature type="transmembrane region" description="Helical" evidence="3">
    <location>
        <begin position="12"/>
        <end position="33"/>
    </location>
</feature>
<comment type="cofactor">
    <cofactor evidence="1">
        <name>Mg(2+)</name>
        <dbReference type="ChEBI" id="CHEBI:18420"/>
    </cofactor>
</comment>